<reference evidence="1 2" key="1">
    <citation type="journal article" date="2018" name="Virus Evol.">
        <title>Cameroonian fruit bats harbor divergent viruses, including rotavirus H, bastroviruses, and picobirnaviruses using an alternative genetic code.</title>
        <authorList>
            <person name="Yinda C.K."/>
            <person name="Ghogomu S.M."/>
            <person name="Conceicao-Neto N."/>
            <person name="Beller L."/>
            <person name="Deboutte W."/>
            <person name="Vanhulle E."/>
            <person name="Maes P."/>
            <person name="Van Ranst M."/>
            <person name="Matthijnssens J."/>
        </authorList>
    </citation>
    <scope>NUCLEOTIDE SEQUENCE [LARGE SCALE GENOMIC DNA]</scope>
    <source>
        <strain evidence="1">CMR704-P12</strain>
    </source>
</reference>
<name>A0A2Z4EVL0_9BETC</name>
<organism evidence="1 2">
    <name type="scientific">Eidolon helvum bat coronavirus CMR704-P12</name>
    <dbReference type="NCBI Taxonomy" id="2849735"/>
    <lineage>
        <taxon>Viruses</taxon>
        <taxon>Riboviria</taxon>
        <taxon>Orthornavirae</taxon>
        <taxon>Pisuviricota</taxon>
        <taxon>Pisoniviricetes</taxon>
        <taxon>Nidovirales</taxon>
        <taxon>Cornidovirineae</taxon>
        <taxon>Coronaviridae</taxon>
        <taxon>Orthocoronavirinae</taxon>
        <taxon>Betacoronavirus</taxon>
        <taxon>Nobecovirus</taxon>
        <taxon>Betacoronavirus eidoli</taxon>
    </lineage>
</organism>
<evidence type="ECO:0000313" key="1">
    <source>
        <dbReference type="EMBL" id="AWV67045.1"/>
    </source>
</evidence>
<dbReference type="Proteomes" id="UP000501844">
    <property type="component" value="Segment"/>
</dbReference>
<sequence length="146" mass="16554">MHPVELASNIVCNTLQHIFVDFRRYGFSVSGSPRCKATGYCLAVISKRYLERNPGAYPCIPLLRQRPDLLLSAVRVIPRNSATILAVIKLAVAMIRDNPTRFTMRAAFVSLVYLFVSMGDLSHCFGYLNHPRHGWPEPIYNCLEQE</sequence>
<proteinExistence type="predicted"/>
<dbReference type="EMBL" id="MG693168">
    <property type="protein sequence ID" value="AWV67045.1"/>
    <property type="molecule type" value="Genomic_RNA"/>
</dbReference>
<protein>
    <submittedName>
        <fullName evidence="1">Uncharacterized protein</fullName>
    </submittedName>
</protein>
<evidence type="ECO:0000313" key="2">
    <source>
        <dbReference type="Proteomes" id="UP000501844"/>
    </source>
</evidence>
<keyword evidence="2" id="KW-1185">Reference proteome</keyword>
<accession>A0A2Z4EVL0</accession>